<evidence type="ECO:0000313" key="3">
    <source>
        <dbReference type="EMBL" id="CAI9784677.1"/>
    </source>
</evidence>
<sequence>MLGVSWPGLNHKQRMMMIGGMNASSGAMPVPTAVAMATLGTCRRYEFDGRKGFWSIYGKAKMNNLTATTRIAALEKRRWSVSPACSALAESRNKSRASFYEEVLQAAREKFTQEISFQSKDKDISLAKALLYVAVEDEAFLAFNREMDALSLHNERRDTPSPSNVKEWDSMEAVPLAGKNIYEWLVELDAIAKEVEAELVSRDIGCDLVEVIDSVNKVLFESRGFKRSSVLVDSKCLYLHSVLSTGCASAILLSVIYIEVCRRLNLTIVGSRVGGEFLIWPLTGNPEELFKVTSGHSLFGVVNGKCVEDPLSMASDINSNSLLGLNIATNRDIIGVALCNLIRLHWKQASRINHGLMLASPLRSAHKADEKFNQTDGSNVPLLRPQELRLAIMASERLLILQPHNWAFRRDYGMMLYYSRDYDAAVQELSICMAFAPEEEAEVLEPFVEKLHLMRLESSWKSPGQQGQFVFP</sequence>
<protein>
    <recommendedName>
        <fullName evidence="2">Protein SirB1 N-terminal domain-containing protein</fullName>
    </recommendedName>
</protein>
<feature type="transmembrane region" description="Helical" evidence="1">
    <location>
        <begin position="237"/>
        <end position="258"/>
    </location>
</feature>
<dbReference type="EMBL" id="OU503056">
    <property type="protein sequence ID" value="CAI9784677.1"/>
    <property type="molecule type" value="Genomic_DNA"/>
</dbReference>
<keyword evidence="4" id="KW-1185">Reference proteome</keyword>
<dbReference type="PANTHER" id="PTHR31350">
    <property type="entry name" value="SI:DKEY-261L7.2"/>
    <property type="match status" value="1"/>
</dbReference>
<proteinExistence type="predicted"/>
<accession>A0AAD2EAC7</accession>
<evidence type="ECO:0000259" key="2">
    <source>
        <dbReference type="Pfam" id="PF13369"/>
    </source>
</evidence>
<dbReference type="Pfam" id="PF13369">
    <property type="entry name" value="Transglut_core2"/>
    <property type="match status" value="1"/>
</dbReference>
<keyword evidence="1" id="KW-0812">Transmembrane</keyword>
<organism evidence="3 4">
    <name type="scientific">Fraxinus pennsylvanica</name>
    <dbReference type="NCBI Taxonomy" id="56036"/>
    <lineage>
        <taxon>Eukaryota</taxon>
        <taxon>Viridiplantae</taxon>
        <taxon>Streptophyta</taxon>
        <taxon>Embryophyta</taxon>
        <taxon>Tracheophyta</taxon>
        <taxon>Spermatophyta</taxon>
        <taxon>Magnoliopsida</taxon>
        <taxon>eudicotyledons</taxon>
        <taxon>Gunneridae</taxon>
        <taxon>Pentapetalae</taxon>
        <taxon>asterids</taxon>
        <taxon>lamiids</taxon>
        <taxon>Lamiales</taxon>
        <taxon>Oleaceae</taxon>
        <taxon>Oleeae</taxon>
        <taxon>Fraxinus</taxon>
    </lineage>
</organism>
<feature type="domain" description="Protein SirB1 N-terminal" evidence="2">
    <location>
        <begin position="184"/>
        <end position="334"/>
    </location>
</feature>
<dbReference type="InterPro" id="IPR032698">
    <property type="entry name" value="SirB1_N"/>
</dbReference>
<dbReference type="AlphaFoldDB" id="A0AAD2EAC7"/>
<evidence type="ECO:0000313" key="4">
    <source>
        <dbReference type="Proteomes" id="UP000834106"/>
    </source>
</evidence>
<keyword evidence="1" id="KW-1133">Transmembrane helix</keyword>
<keyword evidence="1" id="KW-0472">Membrane</keyword>
<name>A0AAD2EAC7_9LAMI</name>
<dbReference type="Proteomes" id="UP000834106">
    <property type="component" value="Chromosome 21"/>
</dbReference>
<dbReference type="PANTHER" id="PTHR31350:SF30">
    <property type="entry name" value="TRANSGLUTAMINASE FAMILY PROTEIN"/>
    <property type="match status" value="1"/>
</dbReference>
<gene>
    <name evidence="3" type="ORF">FPE_LOCUS32107</name>
</gene>
<reference evidence="3" key="1">
    <citation type="submission" date="2023-05" db="EMBL/GenBank/DDBJ databases">
        <authorList>
            <person name="Huff M."/>
        </authorList>
    </citation>
    <scope>NUCLEOTIDE SEQUENCE</scope>
</reference>
<evidence type="ECO:0000256" key="1">
    <source>
        <dbReference type="SAM" id="Phobius"/>
    </source>
</evidence>